<sequence length="67" mass="7354">MSNLFSFASARQLTAEELQLTTPEDTGHYDADAQTWTGGSEAAAGPCSFSNFYPYTTITRGDYWTTC</sequence>
<dbReference type="EMBL" id="JBHLZU010000006">
    <property type="protein sequence ID" value="MFB9903697.1"/>
    <property type="molecule type" value="Genomic_DNA"/>
</dbReference>
<accession>A0ABV5ZS46</accession>
<evidence type="ECO:0000313" key="1">
    <source>
        <dbReference type="EMBL" id="MFB9903697.1"/>
    </source>
</evidence>
<reference evidence="1 2" key="1">
    <citation type="submission" date="2024-09" db="EMBL/GenBank/DDBJ databases">
        <authorList>
            <person name="Sun Q."/>
            <person name="Mori K."/>
        </authorList>
    </citation>
    <scope>NUCLEOTIDE SEQUENCE [LARGE SCALE GENOMIC DNA]</scope>
    <source>
        <strain evidence="1 2">TBRC 7907</strain>
    </source>
</reference>
<protein>
    <submittedName>
        <fullName evidence="1">Uncharacterized protein</fullName>
    </submittedName>
</protein>
<organism evidence="1 2">
    <name type="scientific">Allokutzneria oryzae</name>
    <dbReference type="NCBI Taxonomy" id="1378989"/>
    <lineage>
        <taxon>Bacteria</taxon>
        <taxon>Bacillati</taxon>
        <taxon>Actinomycetota</taxon>
        <taxon>Actinomycetes</taxon>
        <taxon>Pseudonocardiales</taxon>
        <taxon>Pseudonocardiaceae</taxon>
        <taxon>Allokutzneria</taxon>
    </lineage>
</organism>
<gene>
    <name evidence="1" type="ORF">ACFFQA_07090</name>
</gene>
<comment type="caution">
    <text evidence="1">The sequence shown here is derived from an EMBL/GenBank/DDBJ whole genome shotgun (WGS) entry which is preliminary data.</text>
</comment>
<proteinExistence type="predicted"/>
<evidence type="ECO:0000313" key="2">
    <source>
        <dbReference type="Proteomes" id="UP001589693"/>
    </source>
</evidence>
<name>A0ABV5ZS46_9PSEU</name>
<keyword evidence="2" id="KW-1185">Reference proteome</keyword>
<dbReference type="Proteomes" id="UP001589693">
    <property type="component" value="Unassembled WGS sequence"/>
</dbReference>
<dbReference type="RefSeq" id="WP_377850853.1">
    <property type="nucleotide sequence ID" value="NZ_JBHLZU010000006.1"/>
</dbReference>